<comment type="caution">
    <text evidence="1">The sequence shown here is derived from an EMBL/GenBank/DDBJ whole genome shotgun (WGS) entry which is preliminary data.</text>
</comment>
<reference evidence="1" key="1">
    <citation type="submission" date="2022-10" db="EMBL/GenBank/DDBJ databases">
        <title>Genome Sequence of Xylaria curta.</title>
        <authorList>
            <person name="Buettner E."/>
        </authorList>
    </citation>
    <scope>NUCLEOTIDE SEQUENCE</scope>
    <source>
        <strain evidence="1">Babe10</strain>
    </source>
</reference>
<evidence type="ECO:0000313" key="2">
    <source>
        <dbReference type="Proteomes" id="UP001143856"/>
    </source>
</evidence>
<dbReference type="EMBL" id="JAPDGR010003182">
    <property type="protein sequence ID" value="KAJ2972355.1"/>
    <property type="molecule type" value="Genomic_DNA"/>
</dbReference>
<evidence type="ECO:0000313" key="1">
    <source>
        <dbReference type="EMBL" id="KAJ2972355.1"/>
    </source>
</evidence>
<organism evidence="1 2">
    <name type="scientific">Xylaria curta</name>
    <dbReference type="NCBI Taxonomy" id="42375"/>
    <lineage>
        <taxon>Eukaryota</taxon>
        <taxon>Fungi</taxon>
        <taxon>Dikarya</taxon>
        <taxon>Ascomycota</taxon>
        <taxon>Pezizomycotina</taxon>
        <taxon>Sordariomycetes</taxon>
        <taxon>Xylariomycetidae</taxon>
        <taxon>Xylariales</taxon>
        <taxon>Xylariaceae</taxon>
        <taxon>Xylaria</taxon>
    </lineage>
</organism>
<name>A0ACC1MZT0_9PEZI</name>
<sequence length="321" mass="36034">MAYLVGALLMDTPRIIGAVLTVTFLITALNLLRRLFSDASLPNNLPWAGVGEHSSRLGRAKANLTSIFCLPRLLDEGYAKYSKNGRTYVLPYYLNGPQGDNMPKTPGALTNQAQRRELTADILVILPPSQIPWLLEQSEDVLSQEAVNRQFLQAEYVFLHANKVADPVHPEVIHHQLTKKLGGFAEDIVDEVHGVLEETWGTDTDQWREVKVYDTILLIISRLSVRVLMGPPLCRDKTFVSICGSFIRKVALSAAAISIYPAFLKPVVGPIFMLYDYVLYRRCKNYLMPIIRARLERLRDPETAKLPLEDPSAHVRSGQTP</sequence>
<keyword evidence="2" id="KW-1185">Reference proteome</keyword>
<accession>A0ACC1MZT0</accession>
<proteinExistence type="predicted"/>
<protein>
    <submittedName>
        <fullName evidence="1">Uncharacterized protein</fullName>
    </submittedName>
</protein>
<gene>
    <name evidence="1" type="ORF">NUW58_g9201</name>
</gene>
<dbReference type="Proteomes" id="UP001143856">
    <property type="component" value="Unassembled WGS sequence"/>
</dbReference>